<dbReference type="InterPro" id="IPR007354">
    <property type="entry name" value="CruF-like"/>
</dbReference>
<evidence type="ECO:0000313" key="3">
    <source>
        <dbReference type="Proteomes" id="UP000298471"/>
    </source>
</evidence>
<feature type="transmembrane region" description="Helical" evidence="1">
    <location>
        <begin position="35"/>
        <end position="53"/>
    </location>
</feature>
<feature type="transmembrane region" description="Helical" evidence="1">
    <location>
        <begin position="59"/>
        <end position="78"/>
    </location>
</feature>
<name>A0A4Z0QC75_9BACT</name>
<gene>
    <name evidence="2" type="ORF">E5K02_17945</name>
</gene>
<feature type="transmembrane region" description="Helical" evidence="1">
    <location>
        <begin position="153"/>
        <end position="176"/>
    </location>
</feature>
<keyword evidence="1" id="KW-1133">Transmembrane helix</keyword>
<evidence type="ECO:0000313" key="2">
    <source>
        <dbReference type="EMBL" id="TGE26661.1"/>
    </source>
</evidence>
<sequence>MIINCYFSSVSASESTQHLPVPPVAPDTSHRRLRVAQGILLLFHVTGFLGLAFSKDPSFYLQFVPLNLLLTAVLLFAFQRERNFAFLSFCLTTMAVGFFVEVVGIQTGRIFGQYSYGETLGLKWLGVPLIIGLNWVMLTYMGGVLARYLPLPGFLRAVVGALLLVGMDVCLEPVAVRYDFWTWAYDLIPLQNFKGWFAVALILQVFFNRSSFEKHNPLVPFVYLLQLLFFFGLGLFIR</sequence>
<protein>
    <submittedName>
        <fullName evidence="2">Carotenoid biosynthesis protein</fullName>
    </submittedName>
</protein>
<reference evidence="2 3" key="1">
    <citation type="submission" date="2019-04" db="EMBL/GenBank/DDBJ databases">
        <authorList>
            <person name="Feng G."/>
            <person name="Zhang J."/>
            <person name="Zhu H."/>
        </authorList>
    </citation>
    <scope>NUCLEOTIDE SEQUENCE [LARGE SCALE GENOMIC DNA]</scope>
    <source>
        <strain evidence="2 3">9PBR-1</strain>
    </source>
</reference>
<dbReference type="PANTHER" id="PTHR39419:SF1">
    <property type="entry name" value="SLL0814 PROTEIN"/>
    <property type="match status" value="1"/>
</dbReference>
<feature type="transmembrane region" description="Helical" evidence="1">
    <location>
        <begin position="125"/>
        <end position="146"/>
    </location>
</feature>
<accession>A0A4Z0QC75</accession>
<keyword evidence="1" id="KW-0472">Membrane</keyword>
<dbReference type="OrthoDB" id="9811293at2"/>
<keyword evidence="1" id="KW-0812">Transmembrane</keyword>
<dbReference type="PANTHER" id="PTHR39419">
    <property type="entry name" value="SLL0814 PROTEIN"/>
    <property type="match status" value="1"/>
</dbReference>
<comment type="caution">
    <text evidence="2">The sequence shown here is derived from an EMBL/GenBank/DDBJ whole genome shotgun (WGS) entry which is preliminary data.</text>
</comment>
<evidence type="ECO:0000256" key="1">
    <source>
        <dbReference type="SAM" id="Phobius"/>
    </source>
</evidence>
<proteinExistence type="predicted"/>
<organism evidence="2 3">
    <name type="scientific">Hymenobacter metallicola</name>
    <dbReference type="NCBI Taxonomy" id="2563114"/>
    <lineage>
        <taxon>Bacteria</taxon>
        <taxon>Pseudomonadati</taxon>
        <taxon>Bacteroidota</taxon>
        <taxon>Cytophagia</taxon>
        <taxon>Cytophagales</taxon>
        <taxon>Hymenobacteraceae</taxon>
        <taxon>Hymenobacter</taxon>
    </lineage>
</organism>
<keyword evidence="3" id="KW-1185">Reference proteome</keyword>
<dbReference type="EMBL" id="SRMB01000003">
    <property type="protein sequence ID" value="TGE26661.1"/>
    <property type="molecule type" value="Genomic_DNA"/>
</dbReference>
<dbReference type="AlphaFoldDB" id="A0A4Z0QC75"/>
<feature type="transmembrane region" description="Helical" evidence="1">
    <location>
        <begin position="218"/>
        <end position="237"/>
    </location>
</feature>
<dbReference type="Pfam" id="PF04240">
    <property type="entry name" value="Caroten_synth"/>
    <property type="match status" value="1"/>
</dbReference>
<feature type="transmembrane region" description="Helical" evidence="1">
    <location>
        <begin position="85"/>
        <end position="105"/>
    </location>
</feature>
<dbReference type="Proteomes" id="UP000298471">
    <property type="component" value="Unassembled WGS sequence"/>
</dbReference>